<evidence type="ECO:0000313" key="2">
    <source>
        <dbReference type="EnsemblPlants" id="AET7Gv20514800.17"/>
    </source>
</evidence>
<organism evidence="2 3">
    <name type="scientific">Aegilops tauschii subsp. strangulata</name>
    <name type="common">Goatgrass</name>
    <dbReference type="NCBI Taxonomy" id="200361"/>
    <lineage>
        <taxon>Eukaryota</taxon>
        <taxon>Viridiplantae</taxon>
        <taxon>Streptophyta</taxon>
        <taxon>Embryophyta</taxon>
        <taxon>Tracheophyta</taxon>
        <taxon>Spermatophyta</taxon>
        <taxon>Magnoliopsida</taxon>
        <taxon>Liliopsida</taxon>
        <taxon>Poales</taxon>
        <taxon>Poaceae</taxon>
        <taxon>BOP clade</taxon>
        <taxon>Pooideae</taxon>
        <taxon>Triticodae</taxon>
        <taxon>Triticeae</taxon>
        <taxon>Triticinae</taxon>
        <taxon>Aegilops</taxon>
    </lineage>
</organism>
<dbReference type="EnsemblPlants" id="AET7Gv20514800.17">
    <property type="protein sequence ID" value="AET7Gv20514800.17"/>
    <property type="gene ID" value="AET7Gv20514800"/>
</dbReference>
<evidence type="ECO:0000313" key="3">
    <source>
        <dbReference type="Proteomes" id="UP000015105"/>
    </source>
</evidence>
<accession>A0A453R9J1</accession>
<reference evidence="2" key="5">
    <citation type="journal article" date="2021" name="G3 (Bethesda)">
        <title>Aegilops tauschii genome assembly Aet v5.0 features greater sequence contiguity and improved annotation.</title>
        <authorList>
            <person name="Wang L."/>
            <person name="Zhu T."/>
            <person name="Rodriguez J.C."/>
            <person name="Deal K.R."/>
            <person name="Dubcovsky J."/>
            <person name="McGuire P.E."/>
            <person name="Lux T."/>
            <person name="Spannagl M."/>
            <person name="Mayer K.F.X."/>
            <person name="Baldrich P."/>
            <person name="Meyers B.C."/>
            <person name="Huo N."/>
            <person name="Gu Y.Q."/>
            <person name="Zhou H."/>
            <person name="Devos K.M."/>
            <person name="Bennetzen J.L."/>
            <person name="Unver T."/>
            <person name="Budak H."/>
            <person name="Gulick P.J."/>
            <person name="Galiba G."/>
            <person name="Kalapos B."/>
            <person name="Nelson D.R."/>
            <person name="Li P."/>
            <person name="You F.M."/>
            <person name="Luo M.C."/>
            <person name="Dvorak J."/>
        </authorList>
    </citation>
    <scope>NUCLEOTIDE SEQUENCE [LARGE SCALE GENOMIC DNA]</scope>
    <source>
        <strain evidence="2">cv. AL8/78</strain>
    </source>
</reference>
<feature type="region of interest" description="Disordered" evidence="1">
    <location>
        <begin position="1"/>
        <end position="30"/>
    </location>
</feature>
<evidence type="ECO:0000256" key="1">
    <source>
        <dbReference type="SAM" id="MobiDB-lite"/>
    </source>
</evidence>
<proteinExistence type="predicted"/>
<reference evidence="2" key="3">
    <citation type="journal article" date="2017" name="Nature">
        <title>Genome sequence of the progenitor of the wheat D genome Aegilops tauschii.</title>
        <authorList>
            <person name="Luo M.C."/>
            <person name="Gu Y.Q."/>
            <person name="Puiu D."/>
            <person name="Wang H."/>
            <person name="Twardziok S.O."/>
            <person name="Deal K.R."/>
            <person name="Huo N."/>
            <person name="Zhu T."/>
            <person name="Wang L."/>
            <person name="Wang Y."/>
            <person name="McGuire P.E."/>
            <person name="Liu S."/>
            <person name="Long H."/>
            <person name="Ramasamy R.K."/>
            <person name="Rodriguez J.C."/>
            <person name="Van S.L."/>
            <person name="Yuan L."/>
            <person name="Wang Z."/>
            <person name="Xia Z."/>
            <person name="Xiao L."/>
            <person name="Anderson O.D."/>
            <person name="Ouyang S."/>
            <person name="Liang Y."/>
            <person name="Zimin A.V."/>
            <person name="Pertea G."/>
            <person name="Qi P."/>
            <person name="Bennetzen J.L."/>
            <person name="Dai X."/>
            <person name="Dawson M.W."/>
            <person name="Muller H.G."/>
            <person name="Kugler K."/>
            <person name="Rivarola-Duarte L."/>
            <person name="Spannagl M."/>
            <person name="Mayer K.F.X."/>
            <person name="Lu F.H."/>
            <person name="Bevan M.W."/>
            <person name="Leroy P."/>
            <person name="Li P."/>
            <person name="You F.M."/>
            <person name="Sun Q."/>
            <person name="Liu Z."/>
            <person name="Lyons E."/>
            <person name="Wicker T."/>
            <person name="Salzberg S.L."/>
            <person name="Devos K.M."/>
            <person name="Dvorak J."/>
        </authorList>
    </citation>
    <scope>NUCLEOTIDE SEQUENCE [LARGE SCALE GENOMIC DNA]</scope>
    <source>
        <strain evidence="2">cv. AL8/78</strain>
    </source>
</reference>
<reference evidence="2" key="4">
    <citation type="submission" date="2019-03" db="UniProtKB">
        <authorList>
            <consortium name="EnsemblPlants"/>
        </authorList>
    </citation>
    <scope>IDENTIFICATION</scope>
</reference>
<dbReference type="Proteomes" id="UP000015105">
    <property type="component" value="Chromosome 7D"/>
</dbReference>
<name>A0A453R9J1_AEGTS</name>
<dbReference type="Gramene" id="AET7Gv20514800.17">
    <property type="protein sequence ID" value="AET7Gv20514800.17"/>
    <property type="gene ID" value="AET7Gv20514800"/>
</dbReference>
<keyword evidence="3" id="KW-1185">Reference proteome</keyword>
<dbReference type="AlphaFoldDB" id="A0A453R9J1"/>
<protein>
    <submittedName>
        <fullName evidence="2">Uncharacterized protein</fullName>
    </submittedName>
</protein>
<feature type="compositionally biased region" description="Basic and acidic residues" evidence="1">
    <location>
        <begin position="7"/>
        <end position="28"/>
    </location>
</feature>
<sequence length="43" mass="5114">MRQNGNLEDHGREGYREHLRSRSEEHFRSSTSFYVSVKRITGC</sequence>
<reference evidence="3" key="1">
    <citation type="journal article" date="2014" name="Science">
        <title>Ancient hybridizations among the ancestral genomes of bread wheat.</title>
        <authorList>
            <consortium name="International Wheat Genome Sequencing Consortium,"/>
            <person name="Marcussen T."/>
            <person name="Sandve S.R."/>
            <person name="Heier L."/>
            <person name="Spannagl M."/>
            <person name="Pfeifer M."/>
            <person name="Jakobsen K.S."/>
            <person name="Wulff B.B."/>
            <person name="Steuernagel B."/>
            <person name="Mayer K.F."/>
            <person name="Olsen O.A."/>
        </authorList>
    </citation>
    <scope>NUCLEOTIDE SEQUENCE [LARGE SCALE GENOMIC DNA]</scope>
    <source>
        <strain evidence="3">cv. AL8/78</strain>
    </source>
</reference>
<reference evidence="3" key="2">
    <citation type="journal article" date="2017" name="Nat. Plants">
        <title>The Aegilops tauschii genome reveals multiple impacts of transposons.</title>
        <authorList>
            <person name="Zhao G."/>
            <person name="Zou C."/>
            <person name="Li K."/>
            <person name="Wang K."/>
            <person name="Li T."/>
            <person name="Gao L."/>
            <person name="Zhang X."/>
            <person name="Wang H."/>
            <person name="Yang Z."/>
            <person name="Liu X."/>
            <person name="Jiang W."/>
            <person name="Mao L."/>
            <person name="Kong X."/>
            <person name="Jiao Y."/>
            <person name="Jia J."/>
        </authorList>
    </citation>
    <scope>NUCLEOTIDE SEQUENCE [LARGE SCALE GENOMIC DNA]</scope>
    <source>
        <strain evidence="3">cv. AL8/78</strain>
    </source>
</reference>